<feature type="chain" id="PRO_5047325554" description="Legume lectin domain-containing protein" evidence="3">
    <location>
        <begin position="24"/>
        <end position="365"/>
    </location>
</feature>
<dbReference type="Proteomes" id="UP000824890">
    <property type="component" value="Unassembled WGS sequence"/>
</dbReference>
<evidence type="ECO:0000256" key="1">
    <source>
        <dbReference type="ARBA" id="ARBA00007606"/>
    </source>
</evidence>
<evidence type="ECO:0000313" key="6">
    <source>
        <dbReference type="Proteomes" id="UP000824890"/>
    </source>
</evidence>
<sequence length="365" mass="40657">MGQWLHMSLLVLANFLSTPLVAGVDSNLVEWPYIGIKETRFPNIVWRWISAIGFAICRCFVAGIKEPSYNDNARREPLKAVQTLRLAFSLRCDLPHLLELKKAGATDASLEKAETSLQLGSKMLRGFGVMSDDFIKAPLFLFTLLLIPLLNPISAVDFILNSFVDSSETRQSNSNPSPYLNQPNTYSTGRALYNTIIRTKDPTTSSVLPFSTSFTSPWLLPKMRSAQHLGGSLQLDYNGDPTNPIFGVEFDVFADQDFCDIDANQVGIDVNSVFSNASGFWSLNNGRNYQVWIDYRDSIVNVTMQLAGKIRPKEIFVGLTAVTERLVQSHKVLGWRFINSNFSLSDSLITTGLPSFVIPKVSILK</sequence>
<comment type="caution">
    <text evidence="5">The sequence shown here is derived from an EMBL/GenBank/DDBJ whole genome shotgun (WGS) entry which is preliminary data.</text>
</comment>
<dbReference type="Pfam" id="PF00139">
    <property type="entry name" value="Lectin_legB"/>
    <property type="match status" value="1"/>
</dbReference>
<protein>
    <recommendedName>
        <fullName evidence="4">Legume lectin domain-containing protein</fullName>
    </recommendedName>
</protein>
<keyword evidence="6" id="KW-1185">Reference proteome</keyword>
<gene>
    <name evidence="5" type="ORF">HID58_033745</name>
</gene>
<evidence type="ECO:0000256" key="2">
    <source>
        <dbReference type="ARBA" id="ARBA00022734"/>
    </source>
</evidence>
<dbReference type="EMBL" id="JAGKQM010000009">
    <property type="protein sequence ID" value="KAH0910424.1"/>
    <property type="molecule type" value="Genomic_DNA"/>
</dbReference>
<feature type="domain" description="Legume lectin" evidence="4">
    <location>
        <begin position="222"/>
        <end position="341"/>
    </location>
</feature>
<accession>A0ABQ8C079</accession>
<dbReference type="PANTHER" id="PTHR32401">
    <property type="entry name" value="CONCANAVALIN A-LIKE LECTIN FAMILY PROTEIN"/>
    <property type="match status" value="1"/>
</dbReference>
<dbReference type="InterPro" id="IPR001220">
    <property type="entry name" value="Legume_lectin_dom"/>
</dbReference>
<dbReference type="InterPro" id="IPR050258">
    <property type="entry name" value="Leguminous_Lectin"/>
</dbReference>
<name>A0ABQ8C079_BRANA</name>
<organism evidence="5 6">
    <name type="scientific">Brassica napus</name>
    <name type="common">Rape</name>
    <dbReference type="NCBI Taxonomy" id="3708"/>
    <lineage>
        <taxon>Eukaryota</taxon>
        <taxon>Viridiplantae</taxon>
        <taxon>Streptophyta</taxon>
        <taxon>Embryophyta</taxon>
        <taxon>Tracheophyta</taxon>
        <taxon>Spermatophyta</taxon>
        <taxon>Magnoliopsida</taxon>
        <taxon>eudicotyledons</taxon>
        <taxon>Gunneridae</taxon>
        <taxon>Pentapetalae</taxon>
        <taxon>rosids</taxon>
        <taxon>malvids</taxon>
        <taxon>Brassicales</taxon>
        <taxon>Brassicaceae</taxon>
        <taxon>Brassiceae</taxon>
        <taxon>Brassica</taxon>
    </lineage>
</organism>
<dbReference type="PANTHER" id="PTHR32401:SF38">
    <property type="entry name" value="LECTIN-LIKE PROTEIN"/>
    <property type="match status" value="1"/>
</dbReference>
<evidence type="ECO:0000313" key="5">
    <source>
        <dbReference type="EMBL" id="KAH0910424.1"/>
    </source>
</evidence>
<dbReference type="SUPFAM" id="SSF49899">
    <property type="entry name" value="Concanavalin A-like lectins/glucanases"/>
    <property type="match status" value="1"/>
</dbReference>
<dbReference type="Gene3D" id="2.60.120.200">
    <property type="match status" value="1"/>
</dbReference>
<proteinExistence type="inferred from homology"/>
<dbReference type="InterPro" id="IPR013320">
    <property type="entry name" value="ConA-like_dom_sf"/>
</dbReference>
<reference evidence="5 6" key="1">
    <citation type="submission" date="2021-05" db="EMBL/GenBank/DDBJ databases">
        <title>Genome Assembly of Synthetic Allotetraploid Brassica napus Reveals Homoeologous Exchanges between Subgenomes.</title>
        <authorList>
            <person name="Davis J.T."/>
        </authorList>
    </citation>
    <scope>NUCLEOTIDE SEQUENCE [LARGE SCALE GENOMIC DNA]</scope>
    <source>
        <strain evidence="6">cv. Da-Ae</strain>
        <tissue evidence="5">Seedling</tissue>
    </source>
</reference>
<feature type="signal peptide" evidence="3">
    <location>
        <begin position="1"/>
        <end position="23"/>
    </location>
</feature>
<keyword evidence="2" id="KW-0430">Lectin</keyword>
<keyword evidence="3" id="KW-0732">Signal</keyword>
<evidence type="ECO:0000259" key="4">
    <source>
        <dbReference type="Pfam" id="PF00139"/>
    </source>
</evidence>
<comment type="similarity">
    <text evidence="1">Belongs to the leguminous lectin family.</text>
</comment>
<evidence type="ECO:0000256" key="3">
    <source>
        <dbReference type="SAM" id="SignalP"/>
    </source>
</evidence>